<keyword evidence="2" id="KW-1185">Reference proteome</keyword>
<dbReference type="Gene3D" id="2.80.10.50">
    <property type="match status" value="1"/>
</dbReference>
<protein>
    <recommendedName>
        <fullName evidence="3">Ricin B lectin domain-containing protein</fullName>
    </recommendedName>
</protein>
<sequence>MDQWDCGLYPDQYWYVNPSASHSGWFYLQPAQDDTLCATYSSQGGTNPVTLEPCGVNAANGNFNTQLWTATANGVIETAQGLDMGIAGTSMDNNANIDTWPYGPYPDQFWTWISE</sequence>
<dbReference type="SUPFAM" id="SSF50370">
    <property type="entry name" value="Ricin B-like lectins"/>
    <property type="match status" value="1"/>
</dbReference>
<evidence type="ECO:0000313" key="1">
    <source>
        <dbReference type="EMBL" id="SEP05780.1"/>
    </source>
</evidence>
<dbReference type="Proteomes" id="UP000181951">
    <property type="component" value="Unassembled WGS sequence"/>
</dbReference>
<organism evidence="1 2">
    <name type="scientific">Actinacidiphila rubida</name>
    <dbReference type="NCBI Taxonomy" id="310780"/>
    <lineage>
        <taxon>Bacteria</taxon>
        <taxon>Bacillati</taxon>
        <taxon>Actinomycetota</taxon>
        <taxon>Actinomycetes</taxon>
        <taxon>Kitasatosporales</taxon>
        <taxon>Streptomycetaceae</taxon>
        <taxon>Actinacidiphila</taxon>
    </lineage>
</organism>
<dbReference type="InterPro" id="IPR035992">
    <property type="entry name" value="Ricin_B-like_lectins"/>
</dbReference>
<evidence type="ECO:0008006" key="3">
    <source>
        <dbReference type="Google" id="ProtNLM"/>
    </source>
</evidence>
<dbReference type="PROSITE" id="PS50231">
    <property type="entry name" value="RICIN_B_LECTIN"/>
    <property type="match status" value="1"/>
</dbReference>
<dbReference type="EMBL" id="FODD01000083">
    <property type="protein sequence ID" value="SEP05780.1"/>
    <property type="molecule type" value="Genomic_DNA"/>
</dbReference>
<name>A0A1H8URE6_9ACTN</name>
<evidence type="ECO:0000313" key="2">
    <source>
        <dbReference type="Proteomes" id="UP000181951"/>
    </source>
</evidence>
<reference evidence="1 2" key="1">
    <citation type="submission" date="2016-10" db="EMBL/GenBank/DDBJ databases">
        <authorList>
            <person name="de Groot N.N."/>
        </authorList>
    </citation>
    <scope>NUCLEOTIDE SEQUENCE [LARGE SCALE GENOMIC DNA]</scope>
    <source>
        <strain evidence="1 2">CGMCC 4.2026</strain>
    </source>
</reference>
<dbReference type="AlphaFoldDB" id="A0A1H8URE6"/>
<gene>
    <name evidence="1" type="ORF">SAMN05216267_10832</name>
</gene>
<dbReference type="CDD" id="cd00161">
    <property type="entry name" value="beta-trefoil_Ricin-like"/>
    <property type="match status" value="1"/>
</dbReference>
<proteinExistence type="predicted"/>
<accession>A0A1H8URE6</accession>